<dbReference type="Proteomes" id="UP000516404">
    <property type="component" value="Chromosome"/>
</dbReference>
<accession>A0A7H2BB95</accession>
<dbReference type="RefSeq" id="WP_190723943.1">
    <property type="nucleotide sequence ID" value="NZ_CP061539.1"/>
</dbReference>
<keyword evidence="2" id="KW-1185">Reference proteome</keyword>
<gene>
    <name evidence="1" type="ORF">IDM49_06595</name>
</gene>
<evidence type="ECO:0000313" key="2">
    <source>
        <dbReference type="Proteomes" id="UP000516404"/>
    </source>
</evidence>
<evidence type="ECO:0000313" key="1">
    <source>
        <dbReference type="EMBL" id="QNV36941.1"/>
    </source>
</evidence>
<dbReference type="EMBL" id="CP061539">
    <property type="protein sequence ID" value="QNV36941.1"/>
    <property type="molecule type" value="Genomic_DNA"/>
</dbReference>
<protein>
    <submittedName>
        <fullName evidence="1">Uncharacterized protein</fullName>
    </submittedName>
</protein>
<dbReference type="AlphaFoldDB" id="A0A7H2BB95"/>
<dbReference type="GeneID" id="96623901"/>
<organism evidence="1 2">
    <name type="scientific">Rothia terrae</name>
    <dbReference type="NCBI Taxonomy" id="396015"/>
    <lineage>
        <taxon>Bacteria</taxon>
        <taxon>Bacillati</taxon>
        <taxon>Actinomycetota</taxon>
        <taxon>Actinomycetes</taxon>
        <taxon>Micrococcales</taxon>
        <taxon>Micrococcaceae</taxon>
        <taxon>Rothia</taxon>
    </lineage>
</organism>
<name>A0A7H2BB95_9MICC</name>
<sequence length="529" mass="54911">MARSAIRKAAYRSVFGPLWGQANRAWPLAQEREDLGWVTIPTVDIASGHSQQITLHKPYSSDGDQAIRIASPFNDSESFVIEYRQQTPKYQGNIDAHLPDSGAIIYRVNDAVNNTHDGKSNVSLDGQVHDYIHVFRQDSETATSGLVPSTAVLSPDRVTDYGSANLANTTNAIVGAQGRNTGIVVKVVSETADSITLEISQADTASVSVWTPVGAGAQSAVNASGSLAASSSSIARSSATGGSGRFNTNVETSTGDAWTGAASPFSGDFGDVQLAYLGDALYATAPNYGTGSLEIKKFEGGTWSNVSTLSGLGNTPVYFGSSNGTLYVAGATGNGSQAKVYSSTGGNFTQVGGTVSGQYLSNFALANVNGTVQLAVSDIFGGDHKVYTLQGSSWNASTTDSGAVKTMSLISVGSSSYELLLDASGTLQLRQLSSTGQVQSTADLTGVPAKPSLASLAISADKAFIVTESNGTLAVYSASLSDLNTWTQLGENVTTSGTNPEIEVVGSTVYVLYKDTAAQTINVYQHDVA</sequence>
<reference evidence="1 2" key="1">
    <citation type="submission" date="2020-09" db="EMBL/GenBank/DDBJ databases">
        <title>Investigation of environmental microbes.</title>
        <authorList>
            <person name="Ou Y."/>
            <person name="Kang Q."/>
        </authorList>
    </citation>
    <scope>NUCLEOTIDE SEQUENCE [LARGE SCALE GENOMIC DNA]</scope>
    <source>
        <strain evidence="1 2">KJZ-14</strain>
    </source>
</reference>
<dbReference type="SUPFAM" id="SSF89372">
    <property type="entry name" value="Fucose-specific lectin"/>
    <property type="match status" value="1"/>
</dbReference>
<dbReference type="KEGG" id="rter:IDM49_06595"/>
<proteinExistence type="predicted"/>